<comment type="similarity">
    <text evidence="1">Belongs to the SorC transcriptional regulatory family.</text>
</comment>
<dbReference type="InterPro" id="IPR048715">
    <property type="entry name" value="CggR_N"/>
</dbReference>
<dbReference type="OrthoDB" id="9793820at2"/>
<keyword evidence="8" id="KW-1185">Reference proteome</keyword>
<gene>
    <name evidence="7" type="ORF">ABW02_18780</name>
</gene>
<evidence type="ECO:0000256" key="3">
    <source>
        <dbReference type="ARBA" id="ARBA00023125"/>
    </source>
</evidence>
<dbReference type="AlphaFoldDB" id="A0A0J1ID57"/>
<dbReference type="SUPFAM" id="SSF46785">
    <property type="entry name" value="Winged helix' DNA-binding domain"/>
    <property type="match status" value="1"/>
</dbReference>
<dbReference type="GO" id="GO:0003677">
    <property type="term" value="F:DNA binding"/>
    <property type="evidence" value="ECO:0007669"/>
    <property type="project" value="UniProtKB-KW"/>
</dbReference>
<dbReference type="InterPro" id="IPR007324">
    <property type="entry name" value="Sugar-bd_dom_put"/>
</dbReference>
<dbReference type="InterPro" id="IPR051054">
    <property type="entry name" value="SorC_transcr_regulators"/>
</dbReference>
<dbReference type="Pfam" id="PF04198">
    <property type="entry name" value="Sugar-bind"/>
    <property type="match status" value="1"/>
</dbReference>
<dbReference type="InterPro" id="IPR037171">
    <property type="entry name" value="NagB/RpiA_transferase-like"/>
</dbReference>
<sequence>MVSFIEIQKRLLPDLLTVMQKRYYILQYIKNMQPVGRRSLAVSLGLTERVLRSEVEFLKDQQLIHISNIGMTVTSIGEEVLESLSSVMREVTGINEMEQLLQRKLGINRVIIVAGDSDHSPWVKKELGLATANCMKSLLKGNNIIAVNGGTTMSSVAEALTPSIADGELLFVPARGGIGEDVKNQANTICSMMADHTASKHRVLYAPDEVSEEMYKSISTDPRISEVLKLIRSANLLVHGIGEALTMANRRNTSKSDLEKIKNAEAVGEAFGYYFNEDGEVVHKVQTIGLRLEDLSTVPNIIAVAGGASKSKAIRAYLKEAPTSTILITDEGAAKKLI</sequence>
<feature type="domain" description="Sugar-binding" evidence="5">
    <location>
        <begin position="90"/>
        <end position="338"/>
    </location>
</feature>
<accession>A0A0J1ID57</accession>
<dbReference type="Proteomes" id="UP000036045">
    <property type="component" value="Unassembled WGS sequence"/>
</dbReference>
<dbReference type="PATRIC" id="fig|1397.4.peg.2472"/>
<evidence type="ECO:0000259" key="6">
    <source>
        <dbReference type="Pfam" id="PF21715"/>
    </source>
</evidence>
<dbReference type="InterPro" id="IPR036388">
    <property type="entry name" value="WH-like_DNA-bd_sf"/>
</dbReference>
<dbReference type="RefSeq" id="WP_047943783.1">
    <property type="nucleotide sequence ID" value="NZ_CP053989.1"/>
</dbReference>
<evidence type="ECO:0000256" key="2">
    <source>
        <dbReference type="ARBA" id="ARBA00023015"/>
    </source>
</evidence>
<evidence type="ECO:0000256" key="4">
    <source>
        <dbReference type="ARBA" id="ARBA00023163"/>
    </source>
</evidence>
<dbReference type="Gene3D" id="3.40.50.1360">
    <property type="match status" value="1"/>
</dbReference>
<dbReference type="InterPro" id="IPR036390">
    <property type="entry name" value="WH_DNA-bd_sf"/>
</dbReference>
<keyword evidence="3" id="KW-0238">DNA-binding</keyword>
<reference evidence="7 8" key="1">
    <citation type="submission" date="2015-05" db="EMBL/GenBank/DDBJ databases">
        <title>Whole genome sequence and identification of bacterial endophytes from Costus igneus.</title>
        <authorList>
            <person name="Lee Y.P."/>
            <person name="Gan H.M."/>
            <person name="Eng W."/>
            <person name="Wheatley M.S."/>
            <person name="Caraballo A."/>
            <person name="Polter S."/>
            <person name="Savka M.A."/>
            <person name="Hudson A.O."/>
        </authorList>
    </citation>
    <scope>NUCLEOTIDE SEQUENCE [LARGE SCALE GENOMIC DNA]</scope>
    <source>
        <strain evidence="7 8">RIT379</strain>
    </source>
</reference>
<feature type="domain" description="CggR N-terminal DNA binding" evidence="6">
    <location>
        <begin position="18"/>
        <end position="88"/>
    </location>
</feature>
<keyword evidence="2" id="KW-0805">Transcription regulation</keyword>
<protein>
    <submittedName>
        <fullName evidence="7">Central glycolytic genes regulator</fullName>
    </submittedName>
</protein>
<dbReference type="EMBL" id="LDPH01000023">
    <property type="protein sequence ID" value="KLV23886.1"/>
    <property type="molecule type" value="Genomic_DNA"/>
</dbReference>
<name>A0A0J1ID57_NIACI</name>
<comment type="caution">
    <text evidence="7">The sequence shown here is derived from an EMBL/GenBank/DDBJ whole genome shotgun (WGS) entry which is preliminary data.</text>
</comment>
<evidence type="ECO:0000313" key="7">
    <source>
        <dbReference type="EMBL" id="KLV23886.1"/>
    </source>
</evidence>
<dbReference type="Gene3D" id="1.10.10.10">
    <property type="entry name" value="Winged helix-like DNA-binding domain superfamily/Winged helix DNA-binding domain"/>
    <property type="match status" value="1"/>
</dbReference>
<keyword evidence="4" id="KW-0804">Transcription</keyword>
<proteinExistence type="inferred from homology"/>
<evidence type="ECO:0000256" key="1">
    <source>
        <dbReference type="ARBA" id="ARBA00010466"/>
    </source>
</evidence>
<organism evidence="7 8">
    <name type="scientific">Niallia circulans</name>
    <name type="common">Bacillus circulans</name>
    <dbReference type="NCBI Taxonomy" id="1397"/>
    <lineage>
        <taxon>Bacteria</taxon>
        <taxon>Bacillati</taxon>
        <taxon>Bacillota</taxon>
        <taxon>Bacilli</taxon>
        <taxon>Bacillales</taxon>
        <taxon>Bacillaceae</taxon>
        <taxon>Niallia</taxon>
    </lineage>
</organism>
<evidence type="ECO:0000259" key="5">
    <source>
        <dbReference type="Pfam" id="PF04198"/>
    </source>
</evidence>
<dbReference type="GeneID" id="56351132"/>
<dbReference type="PANTHER" id="PTHR34294">
    <property type="entry name" value="TRANSCRIPTIONAL REGULATOR-RELATED"/>
    <property type="match status" value="1"/>
</dbReference>
<dbReference type="GO" id="GO:0030246">
    <property type="term" value="F:carbohydrate binding"/>
    <property type="evidence" value="ECO:0007669"/>
    <property type="project" value="InterPro"/>
</dbReference>
<dbReference type="SUPFAM" id="SSF100950">
    <property type="entry name" value="NagB/RpiA/CoA transferase-like"/>
    <property type="match status" value="1"/>
</dbReference>
<dbReference type="PANTHER" id="PTHR34294:SF5">
    <property type="entry name" value="CENTRAL GLYCOLYTIC GENES REGULATOR"/>
    <property type="match status" value="1"/>
</dbReference>
<evidence type="ECO:0000313" key="8">
    <source>
        <dbReference type="Proteomes" id="UP000036045"/>
    </source>
</evidence>
<dbReference type="Pfam" id="PF21715">
    <property type="entry name" value="CggR_N"/>
    <property type="match status" value="1"/>
</dbReference>